<name>A0A075K1E0_9GAMM</name>
<feature type="transmembrane region" description="Helical" evidence="13">
    <location>
        <begin position="172"/>
        <end position="188"/>
    </location>
</feature>
<dbReference type="EMBL" id="CP008884">
    <property type="protein sequence ID" value="AIF48176.1"/>
    <property type="molecule type" value="Genomic_DNA"/>
</dbReference>
<evidence type="ECO:0000256" key="5">
    <source>
        <dbReference type="ARBA" id="ARBA00022692"/>
    </source>
</evidence>
<evidence type="ECO:0000256" key="7">
    <source>
        <dbReference type="ARBA" id="ARBA00022958"/>
    </source>
</evidence>
<comment type="similarity">
    <text evidence="2">Belongs to the TMEM175 family.</text>
</comment>
<dbReference type="PANTHER" id="PTHR31462">
    <property type="entry name" value="ENDOSOMAL/LYSOSOMAL POTASSIUM CHANNEL TMEM175"/>
    <property type="match status" value="1"/>
</dbReference>
<organism evidence="14 15">
    <name type="scientific">Dyella japonica A8</name>
    <dbReference type="NCBI Taxonomy" id="1217721"/>
    <lineage>
        <taxon>Bacteria</taxon>
        <taxon>Pseudomonadati</taxon>
        <taxon>Pseudomonadota</taxon>
        <taxon>Gammaproteobacteria</taxon>
        <taxon>Lysobacterales</taxon>
        <taxon>Rhodanobacteraceae</taxon>
        <taxon>Dyella</taxon>
    </lineage>
</organism>
<dbReference type="PATRIC" id="fig|1217721.7.peg.2755"/>
<keyword evidence="5 13" id="KW-0812">Transmembrane</keyword>
<evidence type="ECO:0000256" key="11">
    <source>
        <dbReference type="ARBA" id="ARBA00023303"/>
    </source>
</evidence>
<dbReference type="KEGG" id="dja:HY57_13365"/>
<feature type="transmembrane region" description="Helical" evidence="13">
    <location>
        <begin position="107"/>
        <end position="129"/>
    </location>
</feature>
<evidence type="ECO:0000256" key="13">
    <source>
        <dbReference type="SAM" id="Phobius"/>
    </source>
</evidence>
<feature type="transmembrane region" description="Helical" evidence="13">
    <location>
        <begin position="70"/>
        <end position="95"/>
    </location>
</feature>
<evidence type="ECO:0000256" key="10">
    <source>
        <dbReference type="ARBA" id="ARBA00023136"/>
    </source>
</evidence>
<keyword evidence="7" id="KW-0630">Potassium</keyword>
<dbReference type="PANTHER" id="PTHR31462:SF5">
    <property type="entry name" value="ENDOSOMAL_LYSOSOMAL PROTON CHANNEL TMEM175"/>
    <property type="match status" value="1"/>
</dbReference>
<keyword evidence="4" id="KW-0633">Potassium transport</keyword>
<dbReference type="Pfam" id="PF06736">
    <property type="entry name" value="TMEM175"/>
    <property type="match status" value="1"/>
</dbReference>
<gene>
    <name evidence="14" type="ORF">HY57_13365</name>
</gene>
<evidence type="ECO:0008006" key="16">
    <source>
        <dbReference type="Google" id="ProtNLM"/>
    </source>
</evidence>
<evidence type="ECO:0000256" key="2">
    <source>
        <dbReference type="ARBA" id="ARBA00006920"/>
    </source>
</evidence>
<keyword evidence="9" id="KW-0406">Ion transport</keyword>
<evidence type="ECO:0000256" key="6">
    <source>
        <dbReference type="ARBA" id="ARBA00022826"/>
    </source>
</evidence>
<keyword evidence="3" id="KW-0813">Transport</keyword>
<evidence type="ECO:0000256" key="3">
    <source>
        <dbReference type="ARBA" id="ARBA00022448"/>
    </source>
</evidence>
<dbReference type="RefSeq" id="WP_026034327.1">
    <property type="nucleotide sequence ID" value="NZ_ALOY01000184.1"/>
</dbReference>
<evidence type="ECO:0000256" key="12">
    <source>
        <dbReference type="ARBA" id="ARBA00034430"/>
    </source>
</evidence>
<keyword evidence="15" id="KW-1185">Reference proteome</keyword>
<evidence type="ECO:0000256" key="9">
    <source>
        <dbReference type="ARBA" id="ARBA00023065"/>
    </source>
</evidence>
<dbReference type="InterPro" id="IPR010617">
    <property type="entry name" value="TMEM175-like"/>
</dbReference>
<sequence length="195" mass="21827">MEKERLETFTDGVFAVVITVMVIELKVPSAPTWGSLLDESNVFLSYVINFLYVGIYWNNHHHVLTLIKRINCTVMWFNLLFLGCLSLFPFSIAWLNKATPVPACVPTAFYGITLLLTTLSWRCLCIGLIRVNGGSVSELQKALGSDWKTKVAIWAHVASIGMAFRWPGVSCGLYAAVAAVLCFPFCRIEEKDDRD</sequence>
<reference evidence="14 15" key="1">
    <citation type="submission" date="2014-07" db="EMBL/GenBank/DDBJ databases">
        <title>Complete Genome Sequence of Dyella japonica Strain A8 Isolated from Malaysian Tropical Soil.</title>
        <authorList>
            <person name="Hui R.K.H."/>
            <person name="Chen J.-W."/>
            <person name="Chan K.-G."/>
            <person name="Leung F.C.C."/>
        </authorList>
    </citation>
    <scope>NUCLEOTIDE SEQUENCE [LARGE SCALE GENOMIC DNA]</scope>
    <source>
        <strain evidence="14 15">A8</strain>
    </source>
</reference>
<dbReference type="GO" id="GO:0005267">
    <property type="term" value="F:potassium channel activity"/>
    <property type="evidence" value="ECO:0007669"/>
    <property type="project" value="UniProtKB-KW"/>
</dbReference>
<accession>A0A075K1E0</accession>
<dbReference type="AlphaFoldDB" id="A0A075K1E0"/>
<dbReference type="GO" id="GO:0015252">
    <property type="term" value="F:proton channel activity"/>
    <property type="evidence" value="ECO:0007669"/>
    <property type="project" value="InterPro"/>
</dbReference>
<feature type="transmembrane region" description="Helical" evidence="13">
    <location>
        <begin position="12"/>
        <end position="30"/>
    </location>
</feature>
<evidence type="ECO:0000256" key="1">
    <source>
        <dbReference type="ARBA" id="ARBA00004141"/>
    </source>
</evidence>
<keyword evidence="8 13" id="KW-1133">Transmembrane helix</keyword>
<dbReference type="OrthoDB" id="7626281at2"/>
<evidence type="ECO:0000313" key="15">
    <source>
        <dbReference type="Proteomes" id="UP000027987"/>
    </source>
</evidence>
<keyword evidence="10 13" id="KW-0472">Membrane</keyword>
<comment type="catalytic activity">
    <reaction evidence="12">
        <text>K(+)(in) = K(+)(out)</text>
        <dbReference type="Rhea" id="RHEA:29463"/>
        <dbReference type="ChEBI" id="CHEBI:29103"/>
    </reaction>
</comment>
<keyword evidence="6" id="KW-0631">Potassium channel</keyword>
<dbReference type="HOGENOM" id="CLU_090238_1_0_6"/>
<evidence type="ECO:0000313" key="14">
    <source>
        <dbReference type="EMBL" id="AIF48176.1"/>
    </source>
</evidence>
<comment type="subcellular location">
    <subcellularLocation>
        <location evidence="1">Membrane</location>
        <topology evidence="1">Multi-pass membrane protein</topology>
    </subcellularLocation>
</comment>
<dbReference type="Proteomes" id="UP000027987">
    <property type="component" value="Chromosome"/>
</dbReference>
<dbReference type="GO" id="GO:0016020">
    <property type="term" value="C:membrane"/>
    <property type="evidence" value="ECO:0007669"/>
    <property type="project" value="UniProtKB-SubCell"/>
</dbReference>
<proteinExistence type="inferred from homology"/>
<protein>
    <recommendedName>
        <fullName evidence="16">DUF1211 domain-containing protein</fullName>
    </recommendedName>
</protein>
<keyword evidence="11" id="KW-0407">Ion channel</keyword>
<feature type="transmembrane region" description="Helical" evidence="13">
    <location>
        <begin position="42"/>
        <end position="58"/>
    </location>
</feature>
<evidence type="ECO:0000256" key="8">
    <source>
        <dbReference type="ARBA" id="ARBA00022989"/>
    </source>
</evidence>
<evidence type="ECO:0000256" key="4">
    <source>
        <dbReference type="ARBA" id="ARBA00022538"/>
    </source>
</evidence>